<keyword evidence="1" id="KW-0812">Transmembrane</keyword>
<reference evidence="2 3" key="1">
    <citation type="journal article" date="2013" name="Stand. Genomic Sci.">
        <title>Complete genome sequence of Dehalobacter restrictus PER-K23(T.).</title>
        <authorList>
            <person name="Kruse T."/>
            <person name="Maillard J."/>
            <person name="Goodwin L."/>
            <person name="Woyke T."/>
            <person name="Teshima H."/>
            <person name="Bruce D."/>
            <person name="Detter C."/>
            <person name="Tapia R."/>
            <person name="Han C."/>
            <person name="Huntemann M."/>
            <person name="Wei C.L."/>
            <person name="Han J."/>
            <person name="Chen A."/>
            <person name="Kyrpides N."/>
            <person name="Szeto E."/>
            <person name="Markowitz V."/>
            <person name="Ivanova N."/>
            <person name="Pagani I."/>
            <person name="Pati A."/>
            <person name="Pitluck S."/>
            <person name="Nolan M."/>
            <person name="Holliger C."/>
            <person name="Smidt H."/>
        </authorList>
    </citation>
    <scope>NUCLEOTIDE SEQUENCE [LARGE SCALE GENOMIC DNA]</scope>
    <source>
        <strain evidence="3">DSM 9455</strain>
    </source>
</reference>
<protein>
    <submittedName>
        <fullName evidence="2">Uncharacterized protein</fullName>
    </submittedName>
</protein>
<evidence type="ECO:0000313" key="3">
    <source>
        <dbReference type="Proteomes" id="UP000018934"/>
    </source>
</evidence>
<organism evidence="2 3">
    <name type="scientific">Dehalobacter restrictus (strain DSM 9455 / PER-K23)</name>
    <dbReference type="NCBI Taxonomy" id="871738"/>
    <lineage>
        <taxon>Bacteria</taxon>
        <taxon>Bacillati</taxon>
        <taxon>Bacillota</taxon>
        <taxon>Clostridia</taxon>
        <taxon>Eubacteriales</taxon>
        <taxon>Desulfitobacteriaceae</taxon>
        <taxon>Dehalobacter</taxon>
    </lineage>
</organism>
<evidence type="ECO:0000256" key="1">
    <source>
        <dbReference type="SAM" id="Phobius"/>
    </source>
</evidence>
<proteinExistence type="predicted"/>
<gene>
    <name evidence="2" type="ORF">DEHRE_00485</name>
</gene>
<keyword evidence="1" id="KW-0472">Membrane</keyword>
<sequence>MFSLLLGSLNFVILLYLLITRMNMANKGTKDFQLLFCCLFHKKIPFWDEFSGLPDEEYFFFGW</sequence>
<name>A0ABN4BZL5_DEHRP</name>
<dbReference type="Proteomes" id="UP000018934">
    <property type="component" value="Chromosome"/>
</dbReference>
<keyword evidence="3" id="KW-1185">Reference proteome</keyword>
<evidence type="ECO:0000313" key="2">
    <source>
        <dbReference type="EMBL" id="AHF11187.1"/>
    </source>
</evidence>
<feature type="transmembrane region" description="Helical" evidence="1">
    <location>
        <begin position="6"/>
        <end position="24"/>
    </location>
</feature>
<accession>A0ABN4BZL5</accession>
<dbReference type="EMBL" id="CP007033">
    <property type="protein sequence ID" value="AHF11187.1"/>
    <property type="molecule type" value="Genomic_DNA"/>
</dbReference>
<keyword evidence="1" id="KW-1133">Transmembrane helix</keyword>